<sequence length="391" mass="41849">MDDDFSADDDLIAALAAAAPAPARAPPRPAPSSSRPSQPTPQRIQQPTPQRLDKAPPSAASGSKIVQPTPQALPSRSAGSSILVSPRQKGNPVLANIKSMPWEYSDIPADYGLGLTTCALLKYHRLHPEYIYTRIRNLQGKFALRILLTMVDIPNHEDTLRELAKTSLVNNVTVILCWSAAEAARYLELYKSYEHQTKGGFAAIRGQQATGYAERLVEFVTVPRAVNKADAVALVGTFGSLREAVNADAERVGQVGGWGEKKVKAWRRAVEEPFRVRKAAARRGKGAEATPISRVPLREMAGREASRSVGEGQGVGIGPKPQTTATGQSRGAPAYEEEDEEAMIAAAIEASKKTAAVEAGERADAPPVERPANEELGEGIAAALARLRENG</sequence>
<dbReference type="CDD" id="cd22325">
    <property type="entry name" value="ERCC1_C-like"/>
    <property type="match status" value="1"/>
</dbReference>
<feature type="region of interest" description="Disordered" evidence="7">
    <location>
        <begin position="1"/>
        <end position="85"/>
    </location>
</feature>
<keyword evidence="6" id="KW-0539">Nucleus</keyword>
<evidence type="ECO:0000256" key="2">
    <source>
        <dbReference type="ARBA" id="ARBA00008283"/>
    </source>
</evidence>
<dbReference type="PANTHER" id="PTHR12749">
    <property type="entry name" value="EXCISION REPAIR CROSS-COMPLEMENTING 1 ERCC1"/>
    <property type="match status" value="1"/>
</dbReference>
<dbReference type="Gene3D" id="3.40.50.10130">
    <property type="match status" value="1"/>
</dbReference>
<dbReference type="SUPFAM" id="SSF52980">
    <property type="entry name" value="Restriction endonuclease-like"/>
    <property type="match status" value="1"/>
</dbReference>
<dbReference type="STRING" id="1408157.A0A1J7IBM1"/>
<evidence type="ECO:0000256" key="5">
    <source>
        <dbReference type="ARBA" id="ARBA00023204"/>
    </source>
</evidence>
<feature type="compositionally biased region" description="Low complexity" evidence="7">
    <location>
        <begin position="12"/>
        <end position="22"/>
    </location>
</feature>
<keyword evidence="10" id="KW-1185">Reference proteome</keyword>
<accession>A0A1J7IBM1</accession>
<dbReference type="FunFam" id="3.40.50.10130:FF:000001">
    <property type="entry name" value="DNA excision repair protein ERCC-1"/>
    <property type="match status" value="1"/>
</dbReference>
<name>A0A1J7IBM1_9PEZI</name>
<dbReference type="InterPro" id="IPR047260">
    <property type="entry name" value="ERCC1-like_central_dom"/>
</dbReference>
<evidence type="ECO:0000259" key="8">
    <source>
        <dbReference type="Pfam" id="PF03834"/>
    </source>
</evidence>
<feature type="compositionally biased region" description="Acidic residues" evidence="7">
    <location>
        <begin position="1"/>
        <end position="11"/>
    </location>
</feature>
<evidence type="ECO:0000256" key="4">
    <source>
        <dbReference type="ARBA" id="ARBA00023125"/>
    </source>
</evidence>
<feature type="domain" description="ERCC1-like central" evidence="8">
    <location>
        <begin position="81"/>
        <end position="191"/>
    </location>
</feature>
<evidence type="ECO:0000313" key="9">
    <source>
        <dbReference type="EMBL" id="OIW24837.1"/>
    </source>
</evidence>
<feature type="compositionally biased region" description="Low complexity" evidence="7">
    <location>
        <begin position="343"/>
        <end position="356"/>
    </location>
</feature>
<organism evidence="9 10">
    <name type="scientific">Coniochaeta ligniaria NRRL 30616</name>
    <dbReference type="NCBI Taxonomy" id="1408157"/>
    <lineage>
        <taxon>Eukaryota</taxon>
        <taxon>Fungi</taxon>
        <taxon>Dikarya</taxon>
        <taxon>Ascomycota</taxon>
        <taxon>Pezizomycotina</taxon>
        <taxon>Sordariomycetes</taxon>
        <taxon>Sordariomycetidae</taxon>
        <taxon>Coniochaetales</taxon>
        <taxon>Coniochaetaceae</taxon>
        <taxon>Coniochaeta</taxon>
    </lineage>
</organism>
<evidence type="ECO:0000256" key="7">
    <source>
        <dbReference type="SAM" id="MobiDB-lite"/>
    </source>
</evidence>
<dbReference type="GO" id="GO:0070914">
    <property type="term" value="P:UV-damage excision repair"/>
    <property type="evidence" value="ECO:0007669"/>
    <property type="project" value="TreeGrafter"/>
</dbReference>
<dbReference type="InParanoid" id="A0A1J7IBM1"/>
<dbReference type="Gene3D" id="1.10.150.20">
    <property type="entry name" value="5' to 3' exonuclease, C-terminal subdomain"/>
    <property type="match status" value="1"/>
</dbReference>
<dbReference type="InterPro" id="IPR004579">
    <property type="entry name" value="ERCC1/RAD10/SWI10"/>
</dbReference>
<evidence type="ECO:0000256" key="3">
    <source>
        <dbReference type="ARBA" id="ARBA00022763"/>
    </source>
</evidence>
<protein>
    <recommendedName>
        <fullName evidence="8">ERCC1-like central domain-containing protein</fullName>
    </recommendedName>
</protein>
<feature type="compositionally biased region" description="Low complexity" evidence="7">
    <location>
        <begin position="31"/>
        <end position="50"/>
    </location>
</feature>
<evidence type="ECO:0000313" key="10">
    <source>
        <dbReference type="Proteomes" id="UP000182658"/>
    </source>
</evidence>
<keyword evidence="3" id="KW-0227">DNA damage</keyword>
<dbReference type="GO" id="GO:0070522">
    <property type="term" value="C:ERCC4-ERCC1 complex"/>
    <property type="evidence" value="ECO:0007669"/>
    <property type="project" value="TreeGrafter"/>
</dbReference>
<dbReference type="GO" id="GO:0000110">
    <property type="term" value="C:nucleotide-excision repair factor 1 complex"/>
    <property type="evidence" value="ECO:0007669"/>
    <property type="project" value="TreeGrafter"/>
</dbReference>
<dbReference type="NCBIfam" id="TIGR00597">
    <property type="entry name" value="rad10"/>
    <property type="match status" value="1"/>
</dbReference>
<gene>
    <name evidence="9" type="ORF">CONLIGDRAFT_582884</name>
</gene>
<dbReference type="OrthoDB" id="10262814at2759"/>
<feature type="region of interest" description="Disordered" evidence="7">
    <location>
        <begin position="298"/>
        <end position="376"/>
    </location>
</feature>
<keyword evidence="5" id="KW-0234">DNA repair</keyword>
<evidence type="ECO:0000256" key="6">
    <source>
        <dbReference type="ARBA" id="ARBA00023242"/>
    </source>
</evidence>
<dbReference type="PANTHER" id="PTHR12749:SF0">
    <property type="entry name" value="DNA EXCISION REPAIR PROTEIN ERCC-1"/>
    <property type="match status" value="1"/>
</dbReference>
<feature type="compositionally biased region" description="Polar residues" evidence="7">
    <location>
        <begin position="60"/>
        <end position="83"/>
    </location>
</feature>
<keyword evidence="4" id="KW-0238">DNA-binding</keyword>
<comment type="similarity">
    <text evidence="2">Belongs to the ERCC1/RAD10/SWI10 family.</text>
</comment>
<dbReference type="InterPro" id="IPR011335">
    <property type="entry name" value="Restrct_endonuc-II-like"/>
</dbReference>
<dbReference type="GO" id="GO:0003697">
    <property type="term" value="F:single-stranded DNA binding"/>
    <property type="evidence" value="ECO:0007669"/>
    <property type="project" value="TreeGrafter"/>
</dbReference>
<dbReference type="InterPro" id="IPR010994">
    <property type="entry name" value="RuvA_2-like"/>
</dbReference>
<comment type="subcellular location">
    <subcellularLocation>
        <location evidence="1">Nucleus</location>
    </subcellularLocation>
</comment>
<evidence type="ECO:0000256" key="1">
    <source>
        <dbReference type="ARBA" id="ARBA00004123"/>
    </source>
</evidence>
<dbReference type="AlphaFoldDB" id="A0A1J7IBM1"/>
<dbReference type="GO" id="GO:0006312">
    <property type="term" value="P:mitotic recombination"/>
    <property type="evidence" value="ECO:0007669"/>
    <property type="project" value="TreeGrafter"/>
</dbReference>
<dbReference type="SUPFAM" id="SSF47781">
    <property type="entry name" value="RuvA domain 2-like"/>
    <property type="match status" value="1"/>
</dbReference>
<reference evidence="9 10" key="1">
    <citation type="submission" date="2016-10" db="EMBL/GenBank/DDBJ databases">
        <title>Draft genome sequence of Coniochaeta ligniaria NRRL30616, a lignocellulolytic fungus for bioabatement of inhibitors in plant biomass hydrolysates.</title>
        <authorList>
            <consortium name="DOE Joint Genome Institute"/>
            <person name="Jimenez D.J."/>
            <person name="Hector R.E."/>
            <person name="Riley R."/>
            <person name="Sun H."/>
            <person name="Grigoriev I.V."/>
            <person name="Van Elsas J.D."/>
            <person name="Nichols N.N."/>
        </authorList>
    </citation>
    <scope>NUCLEOTIDE SEQUENCE [LARGE SCALE GENOMIC DNA]</scope>
    <source>
        <strain evidence="9 10">NRRL 30616</strain>
    </source>
</reference>
<dbReference type="Proteomes" id="UP000182658">
    <property type="component" value="Unassembled WGS sequence"/>
</dbReference>
<dbReference type="EMBL" id="KV875102">
    <property type="protein sequence ID" value="OIW24837.1"/>
    <property type="molecule type" value="Genomic_DNA"/>
</dbReference>
<dbReference type="GO" id="GO:0003684">
    <property type="term" value="F:damaged DNA binding"/>
    <property type="evidence" value="ECO:0007669"/>
    <property type="project" value="InterPro"/>
</dbReference>
<dbReference type="Pfam" id="PF03834">
    <property type="entry name" value="Rad10"/>
    <property type="match status" value="1"/>
</dbReference>
<dbReference type="GO" id="GO:0006302">
    <property type="term" value="P:double-strand break repair"/>
    <property type="evidence" value="ECO:0007669"/>
    <property type="project" value="UniProtKB-ARBA"/>
</dbReference>
<proteinExistence type="inferred from homology"/>